<organism evidence="1 2">
    <name type="scientific">Clostridium tetani</name>
    <dbReference type="NCBI Taxonomy" id="1513"/>
    <lineage>
        <taxon>Bacteria</taxon>
        <taxon>Bacillati</taxon>
        <taxon>Bacillota</taxon>
        <taxon>Clostridia</taxon>
        <taxon>Eubacteriales</taxon>
        <taxon>Clostridiaceae</taxon>
        <taxon>Clostridium</taxon>
    </lineage>
</organism>
<proteinExistence type="predicted"/>
<evidence type="ECO:0000313" key="1">
    <source>
        <dbReference type="EMBL" id="RXI58993.1"/>
    </source>
</evidence>
<evidence type="ECO:0000313" key="2">
    <source>
        <dbReference type="Proteomes" id="UP000290273"/>
    </source>
</evidence>
<dbReference type="RefSeq" id="WP_129010739.1">
    <property type="nucleotide sequence ID" value="NZ_QMAU01000010.1"/>
</dbReference>
<dbReference type="EMBL" id="QMAU01000010">
    <property type="protein sequence ID" value="RXI58993.1"/>
    <property type="molecule type" value="Genomic_DNA"/>
</dbReference>
<accession>A0ABY0EVZ9</accession>
<reference evidence="1 2" key="1">
    <citation type="submission" date="2018-06" db="EMBL/GenBank/DDBJ databases">
        <title>Genome conservation of Clostridium tetani.</title>
        <authorList>
            <person name="Bruggemann H."/>
            <person name="Popoff M.R."/>
        </authorList>
    </citation>
    <scope>NUCLEOTIDE SEQUENCE [LARGE SCALE GENOMIC DNA]</scope>
    <source>
        <strain evidence="1 2">63.05</strain>
    </source>
</reference>
<protein>
    <submittedName>
        <fullName evidence="1">Uncharacterized protein</fullName>
    </submittedName>
</protein>
<sequence>MTKYYYERWRYGKRWDYNYKNGILEETWVYKNDIKTSAFSDQFVDVGDLYKIVKQPYIEYPRIYKGNFYTSYTGRASLLYSANSKNTNYELYWTNENDVTNVSSYFRGTSKSYDVNTNKMRMIDVYKYDITLYAAQKIYAYYVPTQLNTTIIAEDGEYPDNGYSNGYWYIKKGLVFPELKMKVNGVLKTSENGWVKVNGKLREIDKIWTKINGVLREV</sequence>
<name>A0ABY0EVZ9_CLOTA</name>
<gene>
    <name evidence="1" type="ORF">DP131_00545</name>
</gene>
<dbReference type="Proteomes" id="UP000290273">
    <property type="component" value="Unassembled WGS sequence"/>
</dbReference>
<comment type="caution">
    <text evidence="1">The sequence shown here is derived from an EMBL/GenBank/DDBJ whole genome shotgun (WGS) entry which is preliminary data.</text>
</comment>